<accession>A0A6S6QWS1</accession>
<dbReference type="RefSeq" id="WP_222875318.1">
    <property type="nucleotide sequence ID" value="NZ_AP023361.1"/>
</dbReference>
<evidence type="ECO:0000313" key="1">
    <source>
        <dbReference type="EMBL" id="BCJ91692.1"/>
    </source>
</evidence>
<keyword evidence="2" id="KW-1185">Reference proteome</keyword>
<reference evidence="1 2" key="1">
    <citation type="submission" date="2020-08" db="EMBL/GenBank/DDBJ databases">
        <title>Genome sequence of Rhizobiales bacterium strain IZ6.</title>
        <authorList>
            <person name="Nakai R."/>
            <person name="Naganuma T."/>
        </authorList>
    </citation>
    <scope>NUCLEOTIDE SEQUENCE [LARGE SCALE GENOMIC DNA]</scope>
    <source>
        <strain evidence="1 2">IZ6</strain>
    </source>
</reference>
<organism evidence="1 2">
    <name type="scientific">Terrihabitans soli</name>
    <dbReference type="NCBI Taxonomy" id="708113"/>
    <lineage>
        <taxon>Bacteria</taxon>
        <taxon>Pseudomonadati</taxon>
        <taxon>Pseudomonadota</taxon>
        <taxon>Alphaproteobacteria</taxon>
        <taxon>Hyphomicrobiales</taxon>
        <taxon>Terrihabitans</taxon>
    </lineage>
</organism>
<gene>
    <name evidence="1" type="ORF">IZ6_24270</name>
</gene>
<evidence type="ECO:0008006" key="3">
    <source>
        <dbReference type="Google" id="ProtNLM"/>
    </source>
</evidence>
<protein>
    <recommendedName>
        <fullName evidence="3">Nitrate reductase</fullName>
    </recommendedName>
</protein>
<proteinExistence type="predicted"/>
<dbReference type="Proteomes" id="UP000515317">
    <property type="component" value="Chromosome"/>
</dbReference>
<evidence type="ECO:0000313" key="2">
    <source>
        <dbReference type="Proteomes" id="UP000515317"/>
    </source>
</evidence>
<dbReference type="KEGG" id="tso:IZ6_24270"/>
<sequence length="91" mass="9858">MGLFSLGRRREPRNAELSRRIAAEVRTLLELAEEDAVSISQIDCGDAACAGGAETIILVMRKGQRTKAAKIPKAMHLVEDGDIEAGLKVLR</sequence>
<dbReference type="EMBL" id="AP023361">
    <property type="protein sequence ID" value="BCJ91692.1"/>
    <property type="molecule type" value="Genomic_DNA"/>
</dbReference>
<dbReference type="AlphaFoldDB" id="A0A6S6QWS1"/>
<name>A0A6S6QWS1_9HYPH</name>